<organism evidence="3 4">
    <name type="scientific">Microbacterium elymi</name>
    <dbReference type="NCBI Taxonomy" id="2909587"/>
    <lineage>
        <taxon>Bacteria</taxon>
        <taxon>Bacillati</taxon>
        <taxon>Actinomycetota</taxon>
        <taxon>Actinomycetes</taxon>
        <taxon>Micrococcales</taxon>
        <taxon>Microbacteriaceae</taxon>
        <taxon>Microbacterium</taxon>
    </lineage>
</organism>
<accession>A0ABY5NLT9</accession>
<dbReference type="RefSeq" id="WP_259612804.1">
    <property type="nucleotide sequence ID" value="NZ_CP091139.2"/>
</dbReference>
<dbReference type="InterPro" id="IPR036291">
    <property type="entry name" value="NAD(P)-bd_dom_sf"/>
</dbReference>
<dbReference type="InterPro" id="IPR002347">
    <property type="entry name" value="SDR_fam"/>
</dbReference>
<gene>
    <name evidence="3" type="ORF">L2X98_24160</name>
</gene>
<dbReference type="Gene3D" id="3.40.50.720">
    <property type="entry name" value="NAD(P)-binding Rossmann-like Domain"/>
    <property type="match status" value="1"/>
</dbReference>
<dbReference type="EMBL" id="CP091139">
    <property type="protein sequence ID" value="UUT36155.1"/>
    <property type="molecule type" value="Genomic_DNA"/>
</dbReference>
<comment type="similarity">
    <text evidence="1">Belongs to the short-chain dehydrogenases/reductases (SDR) family.</text>
</comment>
<evidence type="ECO:0000313" key="3">
    <source>
        <dbReference type="EMBL" id="UUT36155.1"/>
    </source>
</evidence>
<dbReference type="InterPro" id="IPR020904">
    <property type="entry name" value="Sc_DH/Rdtase_CS"/>
</dbReference>
<dbReference type="PRINTS" id="PR00081">
    <property type="entry name" value="GDHRDH"/>
</dbReference>
<dbReference type="PANTHER" id="PTHR42760">
    <property type="entry name" value="SHORT-CHAIN DEHYDROGENASES/REDUCTASES FAMILY MEMBER"/>
    <property type="match status" value="1"/>
</dbReference>
<evidence type="ECO:0000256" key="1">
    <source>
        <dbReference type="ARBA" id="ARBA00006484"/>
    </source>
</evidence>
<dbReference type="PROSITE" id="PS00061">
    <property type="entry name" value="ADH_SHORT"/>
    <property type="match status" value="1"/>
</dbReference>
<dbReference type="Pfam" id="PF13561">
    <property type="entry name" value="adh_short_C2"/>
    <property type="match status" value="1"/>
</dbReference>
<dbReference type="Proteomes" id="UP001054811">
    <property type="component" value="Chromosome"/>
</dbReference>
<proteinExistence type="inferred from homology"/>
<reference evidence="3" key="1">
    <citation type="submission" date="2022-01" db="EMBL/GenBank/DDBJ databases">
        <title>Microbacterium eymi and Microbacterium rhizovicinus sp. nov., isolated from the rhizospheric soil of Elymus tsukushiensis, a plant native to the Dokdo Islands, Republic of Korea.</title>
        <authorList>
            <person name="Hwang Y.J."/>
        </authorList>
    </citation>
    <scope>NUCLEOTIDE SEQUENCE</scope>
    <source>
        <strain evidence="3">KUDC0405</strain>
    </source>
</reference>
<evidence type="ECO:0000256" key="2">
    <source>
        <dbReference type="ARBA" id="ARBA00023002"/>
    </source>
</evidence>
<name>A0ABY5NLT9_9MICO</name>
<keyword evidence="2" id="KW-0560">Oxidoreductase</keyword>
<dbReference type="SUPFAM" id="SSF51735">
    <property type="entry name" value="NAD(P)-binding Rossmann-fold domains"/>
    <property type="match status" value="1"/>
</dbReference>
<dbReference type="PANTHER" id="PTHR42760:SF133">
    <property type="entry name" value="3-OXOACYL-[ACYL-CARRIER-PROTEIN] REDUCTASE"/>
    <property type="match status" value="1"/>
</dbReference>
<evidence type="ECO:0000313" key="4">
    <source>
        <dbReference type="Proteomes" id="UP001054811"/>
    </source>
</evidence>
<keyword evidence="4" id="KW-1185">Reference proteome</keyword>
<protein>
    <submittedName>
        <fullName evidence="3">SDR family oxidoreductase</fullName>
    </submittedName>
</protein>
<sequence length="160" mass="16874">MGINDRRPILDFTEDEWDHILQVNLSTLFGVAQAAGRYMVAQGSGRILALSSVSGLLAHHSHGPYAASKGGVNQLLRVMAREWAEAGVTVNALAPGYIETPLTAGELAKPGKRASLEGMVPAGRLGTPDEVTGPALFLSSRHAGFITGHVMYIDGGRTLV</sequence>